<dbReference type="GO" id="GO:0009307">
    <property type="term" value="P:DNA restriction-modification system"/>
    <property type="evidence" value="ECO:0007669"/>
    <property type="project" value="UniProtKB-KW"/>
</dbReference>
<dbReference type="EC" id="2.1.1.72" evidence="2"/>
<dbReference type="InterPro" id="IPR002052">
    <property type="entry name" value="DNA_methylase_N6_adenine_CS"/>
</dbReference>
<dbReference type="EMBL" id="QSSV01000041">
    <property type="protein sequence ID" value="RGM08370.1"/>
    <property type="molecule type" value="Genomic_DNA"/>
</dbReference>
<evidence type="ECO:0000256" key="5">
    <source>
        <dbReference type="ARBA" id="ARBA00022691"/>
    </source>
</evidence>
<evidence type="ECO:0000256" key="4">
    <source>
        <dbReference type="ARBA" id="ARBA00022679"/>
    </source>
</evidence>
<feature type="domain" description="DNA methylase adenine-specific" evidence="8">
    <location>
        <begin position="180"/>
        <end position="496"/>
    </location>
</feature>
<reference evidence="11 12" key="1">
    <citation type="submission" date="2018-08" db="EMBL/GenBank/DDBJ databases">
        <title>A genome reference for cultivated species of the human gut microbiota.</title>
        <authorList>
            <person name="Zou Y."/>
            <person name="Xue W."/>
            <person name="Luo G."/>
        </authorList>
    </citation>
    <scope>NUCLEOTIDE SEQUENCE [LARGE SCALE GENOMIC DNA]</scope>
    <source>
        <strain evidence="10 12">AM25-16</strain>
        <strain evidence="9 11">TF03-6</strain>
    </source>
</reference>
<dbReference type="Proteomes" id="UP000261223">
    <property type="component" value="Unassembled WGS sequence"/>
</dbReference>
<proteinExistence type="inferred from homology"/>
<dbReference type="InterPro" id="IPR003356">
    <property type="entry name" value="DNA_methylase_A-5"/>
</dbReference>
<evidence type="ECO:0000256" key="7">
    <source>
        <dbReference type="ARBA" id="ARBA00047942"/>
    </source>
</evidence>
<keyword evidence="4 9" id="KW-0808">Transferase</keyword>
<evidence type="ECO:0000256" key="2">
    <source>
        <dbReference type="ARBA" id="ARBA00011900"/>
    </source>
</evidence>
<dbReference type="Pfam" id="PF02384">
    <property type="entry name" value="N6_Mtase"/>
    <property type="match status" value="1"/>
</dbReference>
<dbReference type="AlphaFoldDB" id="A0A3E4UG63"/>
<dbReference type="Proteomes" id="UP000283762">
    <property type="component" value="Unassembled WGS sequence"/>
</dbReference>
<comment type="caution">
    <text evidence="9">The sequence shown here is derived from an EMBL/GenBank/DDBJ whole genome shotgun (WGS) entry which is preliminary data.</text>
</comment>
<evidence type="ECO:0000313" key="12">
    <source>
        <dbReference type="Proteomes" id="UP000283762"/>
    </source>
</evidence>
<evidence type="ECO:0000256" key="3">
    <source>
        <dbReference type="ARBA" id="ARBA00022603"/>
    </source>
</evidence>
<organism evidence="9 11">
    <name type="scientific">Bacteroides stercoris</name>
    <dbReference type="NCBI Taxonomy" id="46506"/>
    <lineage>
        <taxon>Bacteria</taxon>
        <taxon>Pseudomonadati</taxon>
        <taxon>Bacteroidota</taxon>
        <taxon>Bacteroidia</taxon>
        <taxon>Bacteroidales</taxon>
        <taxon>Bacteroidaceae</taxon>
        <taxon>Bacteroides</taxon>
    </lineage>
</organism>
<dbReference type="PANTHER" id="PTHR42933:SF1">
    <property type="entry name" value="SITE-SPECIFIC DNA-METHYLTRANSFERASE (ADENINE-SPECIFIC)"/>
    <property type="match status" value="1"/>
</dbReference>
<dbReference type="PANTHER" id="PTHR42933">
    <property type="entry name" value="SLR6095 PROTEIN"/>
    <property type="match status" value="1"/>
</dbReference>
<comment type="similarity">
    <text evidence="1">Belongs to the N(4)/N(6)-methyltransferase family.</text>
</comment>
<dbReference type="GO" id="GO:0009007">
    <property type="term" value="F:site-specific DNA-methyltransferase (adenine-specific) activity"/>
    <property type="evidence" value="ECO:0007669"/>
    <property type="project" value="UniProtKB-EC"/>
</dbReference>
<evidence type="ECO:0000313" key="11">
    <source>
        <dbReference type="Proteomes" id="UP000261223"/>
    </source>
</evidence>
<dbReference type="GO" id="GO:0008170">
    <property type="term" value="F:N-methyltransferase activity"/>
    <property type="evidence" value="ECO:0007669"/>
    <property type="project" value="InterPro"/>
</dbReference>
<comment type="catalytic activity">
    <reaction evidence="7">
        <text>a 2'-deoxyadenosine in DNA + S-adenosyl-L-methionine = an N(6)-methyl-2'-deoxyadenosine in DNA + S-adenosyl-L-homocysteine + H(+)</text>
        <dbReference type="Rhea" id="RHEA:15197"/>
        <dbReference type="Rhea" id="RHEA-COMP:12418"/>
        <dbReference type="Rhea" id="RHEA-COMP:12419"/>
        <dbReference type="ChEBI" id="CHEBI:15378"/>
        <dbReference type="ChEBI" id="CHEBI:57856"/>
        <dbReference type="ChEBI" id="CHEBI:59789"/>
        <dbReference type="ChEBI" id="CHEBI:90615"/>
        <dbReference type="ChEBI" id="CHEBI:90616"/>
        <dbReference type="EC" id="2.1.1.72"/>
    </reaction>
</comment>
<protein>
    <recommendedName>
        <fullName evidence="2">site-specific DNA-methyltransferase (adenine-specific)</fullName>
        <ecNumber evidence="2">2.1.1.72</ecNumber>
    </recommendedName>
</protein>
<dbReference type="SUPFAM" id="SSF53335">
    <property type="entry name" value="S-adenosyl-L-methionine-dependent methyltransferases"/>
    <property type="match status" value="1"/>
</dbReference>
<keyword evidence="5" id="KW-0949">S-adenosyl-L-methionine</keyword>
<evidence type="ECO:0000256" key="1">
    <source>
        <dbReference type="ARBA" id="ARBA00006594"/>
    </source>
</evidence>
<evidence type="ECO:0000256" key="6">
    <source>
        <dbReference type="ARBA" id="ARBA00022747"/>
    </source>
</evidence>
<keyword evidence="6" id="KW-0680">Restriction system</keyword>
<dbReference type="InterPro" id="IPR029063">
    <property type="entry name" value="SAM-dependent_MTases_sf"/>
</dbReference>
<dbReference type="PROSITE" id="PS00092">
    <property type="entry name" value="N6_MTASE"/>
    <property type="match status" value="1"/>
</dbReference>
<dbReference type="PRINTS" id="PR00507">
    <property type="entry name" value="N12N6MTFRASE"/>
</dbReference>
<dbReference type="Gene3D" id="3.40.50.150">
    <property type="entry name" value="Vaccinia Virus protein VP39"/>
    <property type="match status" value="1"/>
</dbReference>
<evidence type="ECO:0000259" key="8">
    <source>
        <dbReference type="Pfam" id="PF02384"/>
    </source>
</evidence>
<dbReference type="EMBL" id="QRHJ01000010">
    <property type="protein sequence ID" value="RHF76721.1"/>
    <property type="molecule type" value="Genomic_DNA"/>
</dbReference>
<evidence type="ECO:0000313" key="9">
    <source>
        <dbReference type="EMBL" id="RGM08370.1"/>
    </source>
</evidence>
<sequence length="544" mass="61671">MMSIDIIKQQTKDLIDRLKSTTNNIGLGNSGNEYTVIVETFLYKFLNDKFIYEAKRTLPELADAEDVYEALERLPDEEYEEMCDMMLDTIVLKKEHLIPYLAKRQNEDNFATLFDATLEAIADTNEEIFYILNEDETRISIMKPLSEVVTGGSAKKNGFCKSLIGDVASFSFEAAFAAGYDFFSTIFEYLIKDYNSNGGGNYAEYYTPHAIASIMAQLLVDESEDVKSVTCYDPSAGTGTLVIALAHQIGEQNCTVFTQDISDKSSTMLMLNLILNSMSHSLTHVIQGNTLKHPYHKEGHELRKFDYIVSNPPFKLDFSEYHSDLKADHYRGRFFAGIPNIPNKDKKGMEIYLCFFQHLLYSLKDTGKGAIVVPTGFITAKSGIAFKIRKHLVDNKILKGVVSMPSNVFANTGTNVSVVFIDKNKTEKPVFIDASKLGETIKIGKNQKTNLRSDEIAQIVDIFRNEKVVEQFSVTPSYEEVAEKGYSFSAGQYFDIKIEYVDITEEEFKRRMADYEKTLTEQFAESHRLENEIIAQLKTLKFNQ</sequence>
<dbReference type="GO" id="GO:0003677">
    <property type="term" value="F:DNA binding"/>
    <property type="evidence" value="ECO:0007669"/>
    <property type="project" value="InterPro"/>
</dbReference>
<evidence type="ECO:0000313" key="10">
    <source>
        <dbReference type="EMBL" id="RHF76721.1"/>
    </source>
</evidence>
<accession>A0A3E4UG63</accession>
<dbReference type="GO" id="GO:0032259">
    <property type="term" value="P:methylation"/>
    <property type="evidence" value="ECO:0007669"/>
    <property type="project" value="UniProtKB-KW"/>
</dbReference>
<keyword evidence="3 9" id="KW-0489">Methyltransferase</keyword>
<name>A0A3E4UG63_BACSE</name>
<dbReference type="InterPro" id="IPR051537">
    <property type="entry name" value="DNA_Adenine_Mtase"/>
</dbReference>
<gene>
    <name evidence="10" type="ORF">DW668_05210</name>
    <name evidence="9" type="ORF">DXC34_17990</name>
</gene>